<evidence type="ECO:0000256" key="2">
    <source>
        <dbReference type="ARBA" id="ARBA00023125"/>
    </source>
</evidence>
<dbReference type="GO" id="GO:0000150">
    <property type="term" value="F:DNA strand exchange activity"/>
    <property type="evidence" value="ECO:0007669"/>
    <property type="project" value="InterPro"/>
</dbReference>
<dbReference type="EMBL" id="CP035945">
    <property type="protein sequence ID" value="QBE98076.1"/>
    <property type="molecule type" value="Genomic_DNA"/>
</dbReference>
<dbReference type="PANTHER" id="PTHR30461">
    <property type="entry name" value="DNA-INVERTASE FROM LAMBDOID PROPHAGE"/>
    <property type="match status" value="1"/>
</dbReference>
<dbReference type="KEGG" id="bpro:PMF13cell1_03640"/>
<keyword evidence="1" id="KW-0229">DNA integration</keyword>
<gene>
    <name evidence="8" type="primary">hin_2</name>
    <name evidence="8" type="ORF">PMF13cell1_03640</name>
</gene>
<dbReference type="Proteomes" id="UP000289794">
    <property type="component" value="Chromosome"/>
</dbReference>
<evidence type="ECO:0000313" key="9">
    <source>
        <dbReference type="Proteomes" id="UP000289794"/>
    </source>
</evidence>
<dbReference type="Pfam" id="PF00239">
    <property type="entry name" value="Resolvase"/>
    <property type="match status" value="1"/>
</dbReference>
<evidence type="ECO:0000259" key="7">
    <source>
        <dbReference type="PROSITE" id="PS51737"/>
    </source>
</evidence>
<dbReference type="GO" id="GO:0003677">
    <property type="term" value="F:DNA binding"/>
    <property type="evidence" value="ECO:0007669"/>
    <property type="project" value="UniProtKB-KW"/>
</dbReference>
<dbReference type="InterPro" id="IPR036162">
    <property type="entry name" value="Resolvase-like_N_sf"/>
</dbReference>
<feature type="domain" description="Recombinase" evidence="7">
    <location>
        <begin position="164"/>
        <end position="284"/>
    </location>
</feature>
<dbReference type="Pfam" id="PF13408">
    <property type="entry name" value="Zn_ribbon_recom"/>
    <property type="match status" value="1"/>
</dbReference>
<dbReference type="Pfam" id="PF07508">
    <property type="entry name" value="Recombinase"/>
    <property type="match status" value="1"/>
</dbReference>
<protein>
    <submittedName>
        <fullName evidence="8">DNA-invertase hin</fullName>
    </submittedName>
</protein>
<proteinExistence type="predicted"/>
<evidence type="ECO:0000313" key="8">
    <source>
        <dbReference type="EMBL" id="QBE98076.1"/>
    </source>
</evidence>
<dbReference type="CDD" id="cd00338">
    <property type="entry name" value="Ser_Recombinase"/>
    <property type="match status" value="1"/>
</dbReference>
<evidence type="ECO:0000259" key="6">
    <source>
        <dbReference type="PROSITE" id="PS51736"/>
    </source>
</evidence>
<sequence length="383" mass="44767">MKKNQNQTHVAIYIRVSTEHQIERDSLPFQKDTLEKYAIHTLNADSYEVFTDAGFSGTNIRRPAYSRMLRKIRSGKFTHLLVWRIDRINRNVVEFSKLYEELQKYHVTFVSQTEQFDTSSAIGSAMLRIIMVFAQLESEMTAERIHAVLTFKASEGEWTGGQPPYGYQYDIETKEITVNEMESQVVKYIFHCYEILRSCRTIADLLNRQHFKTTMGNNWNAKAIEDILKNPFYIGMLSYNRRTKICEADNDLSSLVTVEEHHYPLIDYKQFKLCNHILSLQTNHSKMRTRKQTHCHILSGLLFCAKCEQPLLSQEGSTQKSGWKYSSYVCKGRRKKYCDNPYTSDLHLLPPCTSFYVAFCMLRPNFKSIGAWKNWKSSCFVIH</sequence>
<evidence type="ECO:0000256" key="1">
    <source>
        <dbReference type="ARBA" id="ARBA00022908"/>
    </source>
</evidence>
<dbReference type="PROSITE" id="PS51736">
    <property type="entry name" value="RECOMBINASES_3"/>
    <property type="match status" value="1"/>
</dbReference>
<evidence type="ECO:0000256" key="3">
    <source>
        <dbReference type="ARBA" id="ARBA00023172"/>
    </source>
</evidence>
<dbReference type="InterPro" id="IPR025827">
    <property type="entry name" value="Zn_ribbon_recom_dom"/>
</dbReference>
<keyword evidence="2" id="KW-0238">DNA-binding</keyword>
<name>A0A4P6M0T9_9FIRM</name>
<dbReference type="InterPro" id="IPR011109">
    <property type="entry name" value="DNA_bind_recombinase_dom"/>
</dbReference>
<dbReference type="InterPro" id="IPR006118">
    <property type="entry name" value="Recombinase_CS"/>
</dbReference>
<dbReference type="InterPro" id="IPR050639">
    <property type="entry name" value="SSR_resolvase"/>
</dbReference>
<evidence type="ECO:0000256" key="5">
    <source>
        <dbReference type="PROSITE-ProRule" id="PRU10137"/>
    </source>
</evidence>
<feature type="domain" description="Resolvase/invertase-type recombinase catalytic" evidence="6">
    <location>
        <begin position="9"/>
        <end position="156"/>
    </location>
</feature>
<dbReference type="InterPro" id="IPR006119">
    <property type="entry name" value="Resolv_N"/>
</dbReference>
<dbReference type="GO" id="GO:0015074">
    <property type="term" value="P:DNA integration"/>
    <property type="evidence" value="ECO:0007669"/>
    <property type="project" value="UniProtKB-KW"/>
</dbReference>
<feature type="active site" description="O-(5'-phospho-DNA)-serine intermediate" evidence="4 5">
    <location>
        <position position="17"/>
    </location>
</feature>
<dbReference type="SUPFAM" id="SSF53041">
    <property type="entry name" value="Resolvase-like"/>
    <property type="match status" value="1"/>
</dbReference>
<keyword evidence="3" id="KW-0233">DNA recombination</keyword>
<accession>A0A4P6M0T9</accession>
<organism evidence="8 9">
    <name type="scientific">Blautia producta</name>
    <dbReference type="NCBI Taxonomy" id="33035"/>
    <lineage>
        <taxon>Bacteria</taxon>
        <taxon>Bacillati</taxon>
        <taxon>Bacillota</taxon>
        <taxon>Clostridia</taxon>
        <taxon>Lachnospirales</taxon>
        <taxon>Lachnospiraceae</taxon>
        <taxon>Blautia</taxon>
    </lineage>
</organism>
<dbReference type="AlphaFoldDB" id="A0A4P6M0T9"/>
<reference evidence="8 9" key="1">
    <citation type="submission" date="2019-01" db="EMBL/GenBank/DDBJ databases">
        <title>PMF-metabolizing Aryl O-demethylase.</title>
        <authorList>
            <person name="Kim M."/>
        </authorList>
    </citation>
    <scope>NUCLEOTIDE SEQUENCE [LARGE SCALE GENOMIC DNA]</scope>
    <source>
        <strain evidence="8 9">PMF1</strain>
    </source>
</reference>
<dbReference type="RefSeq" id="WP_130181627.1">
    <property type="nucleotide sequence ID" value="NZ_CP035945.1"/>
</dbReference>
<dbReference type="Gene3D" id="3.90.1750.20">
    <property type="entry name" value="Putative Large Serine Recombinase, Chain B, Domain 2"/>
    <property type="match status" value="1"/>
</dbReference>
<dbReference type="PROSITE" id="PS51737">
    <property type="entry name" value="RECOMBINASE_DNA_BIND"/>
    <property type="match status" value="1"/>
</dbReference>
<dbReference type="SMART" id="SM00857">
    <property type="entry name" value="Resolvase"/>
    <property type="match status" value="1"/>
</dbReference>
<dbReference type="PROSITE" id="PS00397">
    <property type="entry name" value="RECOMBINASES_1"/>
    <property type="match status" value="1"/>
</dbReference>
<dbReference type="InterPro" id="IPR038109">
    <property type="entry name" value="DNA_bind_recomb_sf"/>
</dbReference>
<dbReference type="Gene3D" id="3.40.50.1390">
    <property type="entry name" value="Resolvase, N-terminal catalytic domain"/>
    <property type="match status" value="1"/>
</dbReference>
<dbReference type="PANTHER" id="PTHR30461:SF23">
    <property type="entry name" value="DNA RECOMBINASE-RELATED"/>
    <property type="match status" value="1"/>
</dbReference>
<evidence type="ECO:0000256" key="4">
    <source>
        <dbReference type="PIRSR" id="PIRSR606118-50"/>
    </source>
</evidence>